<dbReference type="EMBL" id="JAPFFF010000028">
    <property type="protein sequence ID" value="KAK8847205.1"/>
    <property type="molecule type" value="Genomic_DNA"/>
</dbReference>
<keyword evidence="2" id="KW-1185">Reference proteome</keyword>
<accession>A0ABR2HJI8</accession>
<proteinExistence type="predicted"/>
<reference evidence="1 2" key="1">
    <citation type="submission" date="2024-04" db="EMBL/GenBank/DDBJ databases">
        <title>Tritrichomonas musculus Genome.</title>
        <authorList>
            <person name="Alves-Ferreira E."/>
            <person name="Grigg M."/>
            <person name="Lorenzi H."/>
            <person name="Galac M."/>
        </authorList>
    </citation>
    <scope>NUCLEOTIDE SEQUENCE [LARGE SCALE GENOMIC DNA]</scope>
    <source>
        <strain evidence="1 2">EAF2021</strain>
    </source>
</reference>
<evidence type="ECO:0008006" key="3">
    <source>
        <dbReference type="Google" id="ProtNLM"/>
    </source>
</evidence>
<protein>
    <recommendedName>
        <fullName evidence="3">Alcohol dehydrogenase iron-type/glycerol dehydrogenase GldA domain-containing protein</fullName>
    </recommendedName>
</protein>
<evidence type="ECO:0000313" key="1">
    <source>
        <dbReference type="EMBL" id="KAK8847205.1"/>
    </source>
</evidence>
<dbReference type="Gene3D" id="1.20.1090.10">
    <property type="entry name" value="Dehydroquinate synthase-like - alpha domain"/>
    <property type="match status" value="1"/>
</dbReference>
<evidence type="ECO:0000313" key="2">
    <source>
        <dbReference type="Proteomes" id="UP001470230"/>
    </source>
</evidence>
<dbReference type="Proteomes" id="UP001470230">
    <property type="component" value="Unassembled WGS sequence"/>
</dbReference>
<comment type="caution">
    <text evidence="1">The sequence shown here is derived from an EMBL/GenBank/DDBJ whole genome shotgun (WGS) entry which is preliminary data.</text>
</comment>
<sequence>MIMPTFLESQFEKRKKMYSQCAVFIFNERQGTIEEKALAFIKHVREFIDQLKIPKSVSGWEGVTIKENDVDIVTEIVMEQTSNGKPFGYDKCCTRELVHQVLEKVMV</sequence>
<dbReference type="SUPFAM" id="SSF56796">
    <property type="entry name" value="Dehydroquinate synthase-like"/>
    <property type="match status" value="1"/>
</dbReference>
<name>A0ABR2HJI8_9EUKA</name>
<gene>
    <name evidence="1" type="ORF">M9Y10_019789</name>
</gene>
<organism evidence="1 2">
    <name type="scientific">Tritrichomonas musculus</name>
    <dbReference type="NCBI Taxonomy" id="1915356"/>
    <lineage>
        <taxon>Eukaryota</taxon>
        <taxon>Metamonada</taxon>
        <taxon>Parabasalia</taxon>
        <taxon>Tritrichomonadida</taxon>
        <taxon>Tritrichomonadidae</taxon>
        <taxon>Tritrichomonas</taxon>
    </lineage>
</organism>